<dbReference type="Proteomes" id="UP000501058">
    <property type="component" value="Chromosome"/>
</dbReference>
<feature type="compositionally biased region" description="Gly residues" evidence="1">
    <location>
        <begin position="333"/>
        <end position="344"/>
    </location>
</feature>
<keyword evidence="2" id="KW-0812">Transmembrane</keyword>
<feature type="region of interest" description="Disordered" evidence="1">
    <location>
        <begin position="258"/>
        <end position="357"/>
    </location>
</feature>
<dbReference type="InterPro" id="IPR018476">
    <property type="entry name" value="GlyceroP-diester-Pdiesterase_M"/>
</dbReference>
<feature type="domain" description="Glycerophosphoryl diester phosphodiesterase membrane" evidence="3">
    <location>
        <begin position="119"/>
        <end position="227"/>
    </location>
</feature>
<evidence type="ECO:0000259" key="3">
    <source>
        <dbReference type="Pfam" id="PF10110"/>
    </source>
</evidence>
<keyword evidence="2" id="KW-1133">Transmembrane helix</keyword>
<feature type="transmembrane region" description="Helical" evidence="2">
    <location>
        <begin position="168"/>
        <end position="189"/>
    </location>
</feature>
<dbReference type="AlphaFoldDB" id="A0A6G7Y710"/>
<feature type="transmembrane region" description="Helical" evidence="2">
    <location>
        <begin position="81"/>
        <end position="108"/>
    </location>
</feature>
<evidence type="ECO:0000256" key="1">
    <source>
        <dbReference type="SAM" id="MobiDB-lite"/>
    </source>
</evidence>
<reference evidence="4 5" key="1">
    <citation type="submission" date="2020-03" db="EMBL/GenBank/DDBJ databases">
        <title>Propioniciclava sp. nov., isolated from Hydrophilus acuminatus.</title>
        <authorList>
            <person name="Hyun D.-W."/>
            <person name="Bae J.-W."/>
        </authorList>
    </citation>
    <scope>NUCLEOTIDE SEQUENCE [LARGE SCALE GENOMIC DNA]</scope>
    <source>
        <strain evidence="4 5">HDW11</strain>
    </source>
</reference>
<evidence type="ECO:0000313" key="4">
    <source>
        <dbReference type="EMBL" id="QIK72466.1"/>
    </source>
</evidence>
<keyword evidence="5" id="KW-1185">Reference proteome</keyword>
<dbReference type="KEGG" id="prv:G7070_09565"/>
<gene>
    <name evidence="4" type="ORF">G7070_09565</name>
</gene>
<organism evidence="4 5">
    <name type="scientific">Propioniciclava coleopterorum</name>
    <dbReference type="NCBI Taxonomy" id="2714937"/>
    <lineage>
        <taxon>Bacteria</taxon>
        <taxon>Bacillati</taxon>
        <taxon>Actinomycetota</taxon>
        <taxon>Actinomycetes</taxon>
        <taxon>Propionibacteriales</taxon>
        <taxon>Propionibacteriaceae</taxon>
        <taxon>Propioniciclava</taxon>
    </lineage>
</organism>
<dbReference type="RefSeq" id="WP_166233540.1">
    <property type="nucleotide sequence ID" value="NZ_CP049865.1"/>
</dbReference>
<sequence length="357" mass="37034">MAIIAAVMMPQVLSGRPDPGALMGSIIGVSLLGVLIMVALSIFTYVFYARMMVATLDYATGRTVPTWATLTERTRGLMGRLVGFILICAGIGLAAYVVFASILFAVIAGSGGNPSGGATFLIVVATIALMVAAVWVSVRITYALVIMAEEGLKAWDALKRSFALTKGAWWRTFGYQLVIGLVVGIITSIPQGMITGAAQSAAQGQGAGAMGFIGGLLAFVLSIALIPVSYIWIALMYLGRTREVANAGAGYPVGPSFPGGAPWNDPGQPFGQTPGQYDDGARYAADPQQPYPGAPEAPGQYGAPGQYDASGQYGAPDQPGQQDPFGRPDAQPGQGGEQKPGEGGSPTDDDFFGRPKN</sequence>
<feature type="transmembrane region" description="Helical" evidence="2">
    <location>
        <begin position="120"/>
        <end position="147"/>
    </location>
</feature>
<dbReference type="EMBL" id="CP049865">
    <property type="protein sequence ID" value="QIK72466.1"/>
    <property type="molecule type" value="Genomic_DNA"/>
</dbReference>
<proteinExistence type="predicted"/>
<keyword evidence="2" id="KW-0472">Membrane</keyword>
<feature type="transmembrane region" description="Helical" evidence="2">
    <location>
        <begin position="24"/>
        <end position="48"/>
    </location>
</feature>
<protein>
    <recommendedName>
        <fullName evidence="3">Glycerophosphoryl diester phosphodiesterase membrane domain-containing protein</fullName>
    </recommendedName>
</protein>
<name>A0A6G7Y710_9ACTN</name>
<feature type="transmembrane region" description="Helical" evidence="2">
    <location>
        <begin position="209"/>
        <end position="233"/>
    </location>
</feature>
<evidence type="ECO:0000313" key="5">
    <source>
        <dbReference type="Proteomes" id="UP000501058"/>
    </source>
</evidence>
<evidence type="ECO:0000256" key="2">
    <source>
        <dbReference type="SAM" id="Phobius"/>
    </source>
</evidence>
<dbReference type="Pfam" id="PF10110">
    <property type="entry name" value="GPDPase_memb"/>
    <property type="match status" value="1"/>
</dbReference>
<accession>A0A6G7Y710</accession>